<dbReference type="GO" id="GO:0000160">
    <property type="term" value="P:phosphorelay signal transduction system"/>
    <property type="evidence" value="ECO:0007669"/>
    <property type="project" value="UniProtKB-KW"/>
</dbReference>
<feature type="region of interest" description="Disordered" evidence="10">
    <location>
        <begin position="1"/>
        <end position="21"/>
    </location>
</feature>
<keyword evidence="11" id="KW-0472">Membrane</keyword>
<feature type="compositionally biased region" description="Low complexity" evidence="10">
    <location>
        <begin position="1"/>
        <end position="12"/>
    </location>
</feature>
<proteinExistence type="predicted"/>
<dbReference type="GO" id="GO:0005524">
    <property type="term" value="F:ATP binding"/>
    <property type="evidence" value="ECO:0007669"/>
    <property type="project" value="UniProtKB-KW"/>
</dbReference>
<name>A0A1G6RZ27_9GAMM</name>
<dbReference type="STRING" id="265719.SAMN04488509_101184"/>
<evidence type="ECO:0000256" key="8">
    <source>
        <dbReference type="ARBA" id="ARBA00022840"/>
    </source>
</evidence>
<dbReference type="NCBIfam" id="TIGR00229">
    <property type="entry name" value="sensory_box"/>
    <property type="match status" value="1"/>
</dbReference>
<reference evidence="13 14" key="1">
    <citation type="submission" date="2016-10" db="EMBL/GenBank/DDBJ databases">
        <authorList>
            <person name="de Groot N.N."/>
        </authorList>
    </citation>
    <scope>NUCLEOTIDE SEQUENCE [LARGE SCALE GENOMIC DNA]</scope>
    <source>
        <strain evidence="13 14">DSM 16957</strain>
    </source>
</reference>
<organism evidence="13 14">
    <name type="scientific">Aquimonas voraii</name>
    <dbReference type="NCBI Taxonomy" id="265719"/>
    <lineage>
        <taxon>Bacteria</taxon>
        <taxon>Pseudomonadati</taxon>
        <taxon>Pseudomonadota</taxon>
        <taxon>Gammaproteobacteria</taxon>
        <taxon>Lysobacterales</taxon>
        <taxon>Lysobacteraceae</taxon>
        <taxon>Aquimonas</taxon>
    </lineage>
</organism>
<evidence type="ECO:0000256" key="1">
    <source>
        <dbReference type="ARBA" id="ARBA00000085"/>
    </source>
</evidence>
<keyword evidence="9" id="KW-0902">Two-component regulatory system</keyword>
<keyword evidence="4" id="KW-0597">Phosphoprotein</keyword>
<evidence type="ECO:0000256" key="9">
    <source>
        <dbReference type="ARBA" id="ARBA00023012"/>
    </source>
</evidence>
<dbReference type="SUPFAM" id="SSF55785">
    <property type="entry name" value="PYP-like sensor domain (PAS domain)"/>
    <property type="match status" value="1"/>
</dbReference>
<keyword evidence="6" id="KW-0547">Nucleotide-binding</keyword>
<evidence type="ECO:0000256" key="4">
    <source>
        <dbReference type="ARBA" id="ARBA00022553"/>
    </source>
</evidence>
<dbReference type="PANTHER" id="PTHR41523">
    <property type="entry name" value="TWO-COMPONENT SYSTEM SENSOR PROTEIN"/>
    <property type="match status" value="1"/>
</dbReference>
<evidence type="ECO:0000256" key="6">
    <source>
        <dbReference type="ARBA" id="ARBA00022741"/>
    </source>
</evidence>
<dbReference type="InterPro" id="IPR048760">
    <property type="entry name" value="VP0354-like_sensor_dom"/>
</dbReference>
<dbReference type="InterPro" id="IPR013767">
    <property type="entry name" value="PAS_fold"/>
</dbReference>
<dbReference type="Gene3D" id="3.30.450.20">
    <property type="entry name" value="PAS domain"/>
    <property type="match status" value="2"/>
</dbReference>
<dbReference type="GO" id="GO:0016020">
    <property type="term" value="C:membrane"/>
    <property type="evidence" value="ECO:0007669"/>
    <property type="project" value="UniProtKB-SubCell"/>
</dbReference>
<keyword evidence="7" id="KW-0418">Kinase</keyword>
<dbReference type="CDD" id="cd00130">
    <property type="entry name" value="PAS"/>
    <property type="match status" value="1"/>
</dbReference>
<dbReference type="Pfam" id="PF21623">
    <property type="entry name" value="HK_sensor_dom_bact"/>
    <property type="match status" value="1"/>
</dbReference>
<feature type="transmembrane region" description="Helical" evidence="11">
    <location>
        <begin position="24"/>
        <end position="45"/>
    </location>
</feature>
<keyword evidence="8" id="KW-0067">ATP-binding</keyword>
<sequence length="643" mass="69903">MRAAGTSATMPSTPTPPGSRPARFSISLPFALLMMCLALGGAWVLGSRAEQQADQELRTELTRVAGNRAEELTRTLRQLRSETLLLMDMPPVQGIVRASQHKGVDPLDGSTLEAWHKRLQHIFSAYAASNPLVSQLRLIGVDHQGLELVRVERDGDRIRVVAAEDLQAKGDRSYLQRGLQIPAGSVWVDGPSLNREHGVIETPHRAMLRLVSPVRGDDDRTFGAIVVNIDAALWMNSALSNLPAGFEIFLSTGAGDFVVHPDLGKTYGFDLGRPHRWRDEFALLAGSSRADDEVRVQRWQRLQDASEHWIATERVMLSPELGDSGLLELSIAASTALMDAARQRSRAESLKLALLMLSLAGAGVLLFQRGERRLRDLRFAQARLAAIIESSQDAIIGESLDGIVTSWNRGAERLFGWQSNDMLGQSTARLLPPELAEQEDKILASMRAGNAIENLKTERLHKDGRRLTVLMTLSPVRDAEGRVVAAARIVRIEAHALREVAAMSGYPRPQSADAELEARSAAPEANALRLQHACEALSPPIEAPIDASTRLLGELRGPALPSRGLATGEASGSPWDALQACIDSLSEGRLDALKPLRRLCQAQAHTPGWSALIPLAEALDIEALRRAAAELQGSTNSKGDTPR</sequence>
<accession>A0A1G6RZ27</accession>
<evidence type="ECO:0000256" key="10">
    <source>
        <dbReference type="SAM" id="MobiDB-lite"/>
    </source>
</evidence>
<dbReference type="Proteomes" id="UP000199603">
    <property type="component" value="Unassembled WGS sequence"/>
</dbReference>
<evidence type="ECO:0000256" key="7">
    <source>
        <dbReference type="ARBA" id="ARBA00022777"/>
    </source>
</evidence>
<dbReference type="SMART" id="SM00091">
    <property type="entry name" value="PAS"/>
    <property type="match status" value="1"/>
</dbReference>
<evidence type="ECO:0000259" key="12">
    <source>
        <dbReference type="PROSITE" id="PS50112"/>
    </source>
</evidence>
<evidence type="ECO:0000256" key="3">
    <source>
        <dbReference type="ARBA" id="ARBA00012438"/>
    </source>
</evidence>
<dbReference type="EC" id="2.7.13.3" evidence="3"/>
<gene>
    <name evidence="13" type="ORF">SAMN04488509_101184</name>
</gene>
<dbReference type="SUPFAM" id="SSF103190">
    <property type="entry name" value="Sensory domain-like"/>
    <property type="match status" value="1"/>
</dbReference>
<dbReference type="OrthoDB" id="9772100at2"/>
<dbReference type="EMBL" id="FNAG01000001">
    <property type="protein sequence ID" value="SDD09671.1"/>
    <property type="molecule type" value="Genomic_DNA"/>
</dbReference>
<keyword evidence="5" id="KW-0808">Transferase</keyword>
<dbReference type="InterPro" id="IPR029151">
    <property type="entry name" value="Sensor-like_sf"/>
</dbReference>
<evidence type="ECO:0000256" key="5">
    <source>
        <dbReference type="ARBA" id="ARBA00022679"/>
    </source>
</evidence>
<dbReference type="PANTHER" id="PTHR41523:SF8">
    <property type="entry name" value="ETHYLENE RESPONSE SENSOR PROTEIN"/>
    <property type="match status" value="1"/>
</dbReference>
<dbReference type="Pfam" id="PF00989">
    <property type="entry name" value="PAS"/>
    <property type="match status" value="1"/>
</dbReference>
<protein>
    <recommendedName>
        <fullName evidence="3">histidine kinase</fullName>
        <ecNumber evidence="3">2.7.13.3</ecNumber>
    </recommendedName>
</protein>
<keyword evidence="11" id="KW-0812">Transmembrane</keyword>
<evidence type="ECO:0000313" key="13">
    <source>
        <dbReference type="EMBL" id="SDD09671.1"/>
    </source>
</evidence>
<dbReference type="GO" id="GO:0004673">
    <property type="term" value="F:protein histidine kinase activity"/>
    <property type="evidence" value="ECO:0007669"/>
    <property type="project" value="UniProtKB-EC"/>
</dbReference>
<comment type="catalytic activity">
    <reaction evidence="1">
        <text>ATP + protein L-histidine = ADP + protein N-phospho-L-histidine.</text>
        <dbReference type="EC" id="2.7.13.3"/>
    </reaction>
</comment>
<dbReference type="InterPro" id="IPR035965">
    <property type="entry name" value="PAS-like_dom_sf"/>
</dbReference>
<dbReference type="AlphaFoldDB" id="A0A1G6RZ27"/>
<dbReference type="PROSITE" id="PS50112">
    <property type="entry name" value="PAS"/>
    <property type="match status" value="1"/>
</dbReference>
<evidence type="ECO:0000256" key="11">
    <source>
        <dbReference type="SAM" id="Phobius"/>
    </source>
</evidence>
<keyword evidence="14" id="KW-1185">Reference proteome</keyword>
<evidence type="ECO:0000313" key="14">
    <source>
        <dbReference type="Proteomes" id="UP000199603"/>
    </source>
</evidence>
<comment type="subcellular location">
    <subcellularLocation>
        <location evidence="2">Membrane</location>
    </subcellularLocation>
</comment>
<evidence type="ECO:0000256" key="2">
    <source>
        <dbReference type="ARBA" id="ARBA00004370"/>
    </source>
</evidence>
<feature type="domain" description="PAS" evidence="12">
    <location>
        <begin position="380"/>
        <end position="450"/>
    </location>
</feature>
<dbReference type="GO" id="GO:0006355">
    <property type="term" value="P:regulation of DNA-templated transcription"/>
    <property type="evidence" value="ECO:0007669"/>
    <property type="project" value="InterPro"/>
</dbReference>
<keyword evidence="11" id="KW-1133">Transmembrane helix</keyword>
<dbReference type="InterPro" id="IPR000014">
    <property type="entry name" value="PAS"/>
</dbReference>